<evidence type="ECO:0000313" key="1">
    <source>
        <dbReference type="EMBL" id="KAG1781168.1"/>
    </source>
</evidence>
<dbReference type="OrthoDB" id="2633865at2759"/>
<proteinExistence type="predicted"/>
<accession>A0A9P7A309</accession>
<evidence type="ECO:0000313" key="2">
    <source>
        <dbReference type="Proteomes" id="UP000714275"/>
    </source>
</evidence>
<dbReference type="EMBL" id="JABBWD010000006">
    <property type="protein sequence ID" value="KAG1781168.1"/>
    <property type="molecule type" value="Genomic_DNA"/>
</dbReference>
<sequence length="144" mass="15941">MSSTTVPFFIKFISTSYSPPPSPQFIFINSAPSMVKPDLTVIRQDHPAFGDAVRSMADESVLHVYKTVFYNIPVQVKPSQSIFYVTCGTHIGVMAGWENALHCVLGVTGGRYYDVDSITTGEEKVRAAIDEGRAEIMEPWAFTE</sequence>
<reference evidence="1" key="1">
    <citation type="journal article" date="2020" name="New Phytol.">
        <title>Comparative genomics reveals dynamic genome evolution in host specialist ectomycorrhizal fungi.</title>
        <authorList>
            <person name="Lofgren L.A."/>
            <person name="Nguyen N.H."/>
            <person name="Vilgalys R."/>
            <person name="Ruytinx J."/>
            <person name="Liao H.L."/>
            <person name="Branco S."/>
            <person name="Kuo A."/>
            <person name="LaButti K."/>
            <person name="Lipzen A."/>
            <person name="Andreopoulos W."/>
            <person name="Pangilinan J."/>
            <person name="Riley R."/>
            <person name="Hundley H."/>
            <person name="Na H."/>
            <person name="Barry K."/>
            <person name="Grigoriev I.V."/>
            <person name="Stajich J.E."/>
            <person name="Kennedy P.G."/>
        </authorList>
    </citation>
    <scope>NUCLEOTIDE SEQUENCE</scope>
    <source>
        <strain evidence="1">DOB743</strain>
    </source>
</reference>
<comment type="caution">
    <text evidence="1">The sequence shown here is derived from an EMBL/GenBank/DDBJ whole genome shotgun (WGS) entry which is preliminary data.</text>
</comment>
<name>A0A9P7A309_9AGAM</name>
<dbReference type="AlphaFoldDB" id="A0A9P7A309"/>
<gene>
    <name evidence="1" type="ORF">EV702DRAFT_1042308</name>
</gene>
<dbReference type="Proteomes" id="UP000714275">
    <property type="component" value="Unassembled WGS sequence"/>
</dbReference>
<organism evidence="1 2">
    <name type="scientific">Suillus placidus</name>
    <dbReference type="NCBI Taxonomy" id="48579"/>
    <lineage>
        <taxon>Eukaryota</taxon>
        <taxon>Fungi</taxon>
        <taxon>Dikarya</taxon>
        <taxon>Basidiomycota</taxon>
        <taxon>Agaricomycotina</taxon>
        <taxon>Agaricomycetes</taxon>
        <taxon>Agaricomycetidae</taxon>
        <taxon>Boletales</taxon>
        <taxon>Suillineae</taxon>
        <taxon>Suillaceae</taxon>
        <taxon>Suillus</taxon>
    </lineage>
</organism>
<keyword evidence="2" id="KW-1185">Reference proteome</keyword>
<protein>
    <submittedName>
        <fullName evidence="1">Uncharacterized protein</fullName>
    </submittedName>
</protein>